<evidence type="ECO:0000256" key="1">
    <source>
        <dbReference type="SAM" id="MobiDB-lite"/>
    </source>
</evidence>
<accession>A0A3P7P5U4</accession>
<dbReference type="AlphaFoldDB" id="A0A3P7P5U4"/>
<gene>
    <name evidence="2" type="ORF">DILT_LOCUS11373</name>
</gene>
<reference evidence="2 3" key="1">
    <citation type="submission" date="2018-11" db="EMBL/GenBank/DDBJ databases">
        <authorList>
            <consortium name="Pathogen Informatics"/>
        </authorList>
    </citation>
    <scope>NUCLEOTIDE SEQUENCE [LARGE SCALE GENOMIC DNA]</scope>
</reference>
<dbReference type="EMBL" id="UYRU01062859">
    <property type="protein sequence ID" value="VDN15542.1"/>
    <property type="molecule type" value="Genomic_DNA"/>
</dbReference>
<name>A0A3P7P5U4_DIBLA</name>
<organism evidence="2 3">
    <name type="scientific">Dibothriocephalus latus</name>
    <name type="common">Fish tapeworm</name>
    <name type="synonym">Diphyllobothrium latum</name>
    <dbReference type="NCBI Taxonomy" id="60516"/>
    <lineage>
        <taxon>Eukaryota</taxon>
        <taxon>Metazoa</taxon>
        <taxon>Spiralia</taxon>
        <taxon>Lophotrochozoa</taxon>
        <taxon>Platyhelminthes</taxon>
        <taxon>Cestoda</taxon>
        <taxon>Eucestoda</taxon>
        <taxon>Diphyllobothriidea</taxon>
        <taxon>Diphyllobothriidae</taxon>
        <taxon>Dibothriocephalus</taxon>
    </lineage>
</organism>
<evidence type="ECO:0000313" key="3">
    <source>
        <dbReference type="Proteomes" id="UP000281553"/>
    </source>
</evidence>
<sequence length="89" mass="9787">MGSAGLAVTLVTAEELRRDPHLQQVARGVCTLISQGDSPDSLPSELIKAVKWRKGQDVEDAPTSFRRQVPCPPSRLNSFRHKRSYGQGT</sequence>
<keyword evidence="3" id="KW-1185">Reference proteome</keyword>
<proteinExistence type="predicted"/>
<protein>
    <submittedName>
        <fullName evidence="2">Uncharacterized protein</fullName>
    </submittedName>
</protein>
<feature type="region of interest" description="Disordered" evidence="1">
    <location>
        <begin position="58"/>
        <end position="89"/>
    </location>
</feature>
<feature type="compositionally biased region" description="Basic residues" evidence="1">
    <location>
        <begin position="78"/>
        <end position="89"/>
    </location>
</feature>
<dbReference type="Proteomes" id="UP000281553">
    <property type="component" value="Unassembled WGS sequence"/>
</dbReference>
<evidence type="ECO:0000313" key="2">
    <source>
        <dbReference type="EMBL" id="VDN15542.1"/>
    </source>
</evidence>